<dbReference type="EMBL" id="BEGY01000088">
    <property type="protein sequence ID" value="GAX82890.1"/>
    <property type="molecule type" value="Genomic_DNA"/>
</dbReference>
<dbReference type="Proteomes" id="UP000232323">
    <property type="component" value="Unassembled WGS sequence"/>
</dbReference>
<keyword evidence="3" id="KW-1185">Reference proteome</keyword>
<dbReference type="AlphaFoldDB" id="A0A250XJB3"/>
<feature type="signal peptide" evidence="1">
    <location>
        <begin position="1"/>
        <end position="18"/>
    </location>
</feature>
<keyword evidence="1" id="KW-0732">Signal</keyword>
<gene>
    <name evidence="2" type="ORF">CEUSTIGMA_g10316.t1</name>
</gene>
<feature type="chain" id="PRO_5012354756" description="PSI domain-containing protein" evidence="1">
    <location>
        <begin position="19"/>
        <end position="147"/>
    </location>
</feature>
<organism evidence="2 3">
    <name type="scientific">Chlamydomonas eustigma</name>
    <dbReference type="NCBI Taxonomy" id="1157962"/>
    <lineage>
        <taxon>Eukaryota</taxon>
        <taxon>Viridiplantae</taxon>
        <taxon>Chlorophyta</taxon>
        <taxon>core chlorophytes</taxon>
        <taxon>Chlorophyceae</taxon>
        <taxon>CS clade</taxon>
        <taxon>Chlamydomonadales</taxon>
        <taxon>Chlamydomonadaceae</taxon>
        <taxon>Chlamydomonas</taxon>
    </lineage>
</organism>
<evidence type="ECO:0000313" key="2">
    <source>
        <dbReference type="EMBL" id="GAX82890.1"/>
    </source>
</evidence>
<evidence type="ECO:0000256" key="1">
    <source>
        <dbReference type="SAM" id="SignalP"/>
    </source>
</evidence>
<dbReference type="PANTHER" id="PTHR36896">
    <property type="entry name" value="OS01G0729500 PROTEIN"/>
    <property type="match status" value="1"/>
</dbReference>
<proteinExistence type="predicted"/>
<comment type="caution">
    <text evidence="2">The sequence shown here is derived from an EMBL/GenBank/DDBJ whole genome shotgun (WGS) entry which is preliminary data.</text>
</comment>
<dbReference type="PANTHER" id="PTHR36896:SF2">
    <property type="entry name" value="OS01G0729500 PROTEIN"/>
    <property type="match status" value="1"/>
</dbReference>
<reference evidence="2 3" key="1">
    <citation type="submission" date="2017-08" db="EMBL/GenBank/DDBJ databases">
        <title>Acidophilic green algal genome provides insights into adaptation to an acidic environment.</title>
        <authorList>
            <person name="Hirooka S."/>
            <person name="Hirose Y."/>
            <person name="Kanesaki Y."/>
            <person name="Higuchi S."/>
            <person name="Fujiwara T."/>
            <person name="Onuma R."/>
            <person name="Era A."/>
            <person name="Ohbayashi R."/>
            <person name="Uzuka A."/>
            <person name="Nozaki H."/>
            <person name="Yoshikawa H."/>
            <person name="Miyagishima S.Y."/>
        </authorList>
    </citation>
    <scope>NUCLEOTIDE SEQUENCE [LARGE SCALE GENOMIC DNA]</scope>
    <source>
        <strain evidence="2 3">NIES-2499</strain>
    </source>
</reference>
<protein>
    <recommendedName>
        <fullName evidence="4">PSI domain-containing protein</fullName>
    </recommendedName>
</protein>
<sequence>MNVSRILFEIVFILSIVAQAPISALNAQKSGLGKIGKRSPQAECFDQASKGDCNECDECVWCTSSTSLSGTCYPMASIRYLPKRYTCDVRISTAAADSVCDGLPESSCVSPDCVWCKSAAVGSKCYSKDEAKLLPKAIFTCKVSPDM</sequence>
<accession>A0A250XJB3</accession>
<evidence type="ECO:0000313" key="3">
    <source>
        <dbReference type="Proteomes" id="UP000232323"/>
    </source>
</evidence>
<name>A0A250XJB3_9CHLO</name>
<evidence type="ECO:0008006" key="4">
    <source>
        <dbReference type="Google" id="ProtNLM"/>
    </source>
</evidence>
<dbReference type="OrthoDB" id="525705at2759"/>